<dbReference type="AlphaFoldDB" id="A0A6A1VW43"/>
<dbReference type="GO" id="GO:0016020">
    <property type="term" value="C:membrane"/>
    <property type="evidence" value="ECO:0007669"/>
    <property type="project" value="UniProtKB-SubCell"/>
</dbReference>
<dbReference type="GO" id="GO:0009653">
    <property type="term" value="P:anatomical structure morphogenesis"/>
    <property type="evidence" value="ECO:0007669"/>
    <property type="project" value="UniProtKB-ARBA"/>
</dbReference>
<evidence type="ECO:0000256" key="5">
    <source>
        <dbReference type="ARBA" id="ARBA00023136"/>
    </source>
</evidence>
<dbReference type="CDD" id="cd22274">
    <property type="entry name" value="DPBB_EXPA_N"/>
    <property type="match status" value="1"/>
</dbReference>
<keyword evidence="2 7" id="KW-0134">Cell wall</keyword>
<dbReference type="Pfam" id="PF01357">
    <property type="entry name" value="Expansin_C"/>
    <property type="match status" value="1"/>
</dbReference>
<dbReference type="EMBL" id="RXIC02000022">
    <property type="protein sequence ID" value="KAB1217149.1"/>
    <property type="molecule type" value="Genomic_DNA"/>
</dbReference>
<dbReference type="InterPro" id="IPR036908">
    <property type="entry name" value="RlpA-like_sf"/>
</dbReference>
<protein>
    <recommendedName>
        <fullName evidence="7">Expansin</fullName>
    </recommendedName>
</protein>
<dbReference type="SMART" id="SM00837">
    <property type="entry name" value="DPBB_1"/>
    <property type="match status" value="1"/>
</dbReference>
<keyword evidence="4 7" id="KW-0732">Signal</keyword>
<feature type="domain" description="Expansin-like EG45" evidence="8">
    <location>
        <begin position="54"/>
        <end position="167"/>
    </location>
</feature>
<dbReference type="InterPro" id="IPR002963">
    <property type="entry name" value="Expansin"/>
</dbReference>
<evidence type="ECO:0000256" key="3">
    <source>
        <dbReference type="ARBA" id="ARBA00022525"/>
    </source>
</evidence>
<dbReference type="InterPro" id="IPR036749">
    <property type="entry name" value="Expansin_CBD_sf"/>
</dbReference>
<accession>A0A6A1VW43</accession>
<keyword evidence="6 7" id="KW-0961">Cell wall biogenesis/degradation</keyword>
<dbReference type="SUPFAM" id="SSF50685">
    <property type="entry name" value="Barwin-like endoglucanases"/>
    <property type="match status" value="1"/>
</dbReference>
<comment type="function">
    <text evidence="7">Causes loosening and extension of plant cell walls by disrupting non-covalent bonding between cellulose microfibrils and matrix glucans. No enzymatic activity has been found.</text>
</comment>
<dbReference type="PRINTS" id="PR01225">
    <property type="entry name" value="EXPANSNFAMLY"/>
</dbReference>
<evidence type="ECO:0000256" key="4">
    <source>
        <dbReference type="ARBA" id="ARBA00022729"/>
    </source>
</evidence>
<dbReference type="Gene3D" id="2.60.40.760">
    <property type="entry name" value="Expansin, cellulose-binding-like domain"/>
    <property type="match status" value="1"/>
</dbReference>
<feature type="signal peptide" evidence="7">
    <location>
        <begin position="1"/>
        <end position="29"/>
    </location>
</feature>
<keyword evidence="3 7" id="KW-0964">Secreted</keyword>
<reference evidence="10 11" key="1">
    <citation type="journal article" date="2019" name="Plant Biotechnol. J.">
        <title>The red bayberry genome and genetic basis of sex determination.</title>
        <authorList>
            <person name="Jia H.M."/>
            <person name="Jia H.J."/>
            <person name="Cai Q.L."/>
            <person name="Wang Y."/>
            <person name="Zhao H.B."/>
            <person name="Yang W.F."/>
            <person name="Wang G.Y."/>
            <person name="Li Y.H."/>
            <person name="Zhan D.L."/>
            <person name="Shen Y.T."/>
            <person name="Niu Q.F."/>
            <person name="Chang L."/>
            <person name="Qiu J."/>
            <person name="Zhao L."/>
            <person name="Xie H.B."/>
            <person name="Fu W.Y."/>
            <person name="Jin J."/>
            <person name="Li X.W."/>
            <person name="Jiao Y."/>
            <person name="Zhou C.C."/>
            <person name="Tu T."/>
            <person name="Chai C.Y."/>
            <person name="Gao J.L."/>
            <person name="Fan L.J."/>
            <person name="van de Weg E."/>
            <person name="Wang J.Y."/>
            <person name="Gao Z.S."/>
        </authorList>
    </citation>
    <scope>NUCLEOTIDE SEQUENCE [LARGE SCALE GENOMIC DNA]</scope>
    <source>
        <tissue evidence="10">Leaves</tissue>
    </source>
</reference>
<evidence type="ECO:0000256" key="1">
    <source>
        <dbReference type="ARBA" id="ARBA00005392"/>
    </source>
</evidence>
<feature type="chain" id="PRO_5025713359" description="Expansin" evidence="7">
    <location>
        <begin position="30"/>
        <end position="262"/>
    </location>
</feature>
<dbReference type="PROSITE" id="PS50842">
    <property type="entry name" value="EXPANSIN_EG45"/>
    <property type="match status" value="1"/>
</dbReference>
<comment type="similarity">
    <text evidence="1 7">Belongs to the expansin family. Expansin A subfamily.</text>
</comment>
<dbReference type="InterPro" id="IPR009009">
    <property type="entry name" value="RlpA-like_DPBB"/>
</dbReference>
<dbReference type="PANTHER" id="PTHR31867">
    <property type="entry name" value="EXPANSIN-A15"/>
    <property type="match status" value="1"/>
</dbReference>
<dbReference type="GO" id="GO:0009664">
    <property type="term" value="P:plant-type cell wall organization"/>
    <property type="evidence" value="ECO:0007669"/>
    <property type="project" value="InterPro"/>
</dbReference>
<comment type="subcellular location">
    <subcellularLocation>
        <location evidence="7">Secreted</location>
        <location evidence="7">Cell wall</location>
    </subcellularLocation>
    <subcellularLocation>
        <location evidence="7">Membrane</location>
        <topology evidence="7">Peripheral membrane protein</topology>
    </subcellularLocation>
</comment>
<gene>
    <name evidence="10" type="ORF">CJ030_MR4G021172</name>
</gene>
<evidence type="ECO:0000313" key="11">
    <source>
        <dbReference type="Proteomes" id="UP000516437"/>
    </source>
</evidence>
<sequence>MTATSLLSRRFNFFLIASILAISSKLTVANFRPSQWYSAHATFYGDETASATMGGACGYGNLFSTGYGTDTAALSTTLFNDGYACGTCFQIKCDQSPWCFTGVPYTTVTATNLCPPNWSEDSNDGGWCNPPRVHFDMAKPAFMKIAQWKAGIVPVLYRRVPCQKTGGIRFAFQGNAYWLLVYVMNVGGGGDVGQMWVQGSGTGWISMSHNWGASFQAFANLGGQTLSFKITSCTTMETIVAWNVAPANWNVGLTYEADLNFH</sequence>
<keyword evidence="5" id="KW-0472">Membrane</keyword>
<dbReference type="Proteomes" id="UP000516437">
    <property type="component" value="Chromosome 4"/>
</dbReference>
<dbReference type="InterPro" id="IPR007118">
    <property type="entry name" value="Expan_Lol_pI"/>
</dbReference>
<proteinExistence type="inferred from homology"/>
<name>A0A6A1VW43_9ROSI</name>
<keyword evidence="11" id="KW-1185">Reference proteome</keyword>
<dbReference type="InterPro" id="IPR007117">
    <property type="entry name" value="Expansin_CBD"/>
</dbReference>
<comment type="caution">
    <text evidence="10">The sequence shown here is derived from an EMBL/GenBank/DDBJ whole genome shotgun (WGS) entry which is preliminary data.</text>
</comment>
<organism evidence="10 11">
    <name type="scientific">Morella rubra</name>
    <name type="common">Chinese bayberry</name>
    <dbReference type="NCBI Taxonomy" id="262757"/>
    <lineage>
        <taxon>Eukaryota</taxon>
        <taxon>Viridiplantae</taxon>
        <taxon>Streptophyta</taxon>
        <taxon>Embryophyta</taxon>
        <taxon>Tracheophyta</taxon>
        <taxon>Spermatophyta</taxon>
        <taxon>Magnoliopsida</taxon>
        <taxon>eudicotyledons</taxon>
        <taxon>Gunneridae</taxon>
        <taxon>Pentapetalae</taxon>
        <taxon>rosids</taxon>
        <taxon>fabids</taxon>
        <taxon>Fagales</taxon>
        <taxon>Myricaceae</taxon>
        <taxon>Morella</taxon>
    </lineage>
</organism>
<evidence type="ECO:0000256" key="2">
    <source>
        <dbReference type="ARBA" id="ARBA00022512"/>
    </source>
</evidence>
<evidence type="ECO:0000313" key="10">
    <source>
        <dbReference type="EMBL" id="KAB1217149.1"/>
    </source>
</evidence>
<dbReference type="Pfam" id="PF03330">
    <property type="entry name" value="DPBB_1"/>
    <property type="match status" value="1"/>
</dbReference>
<dbReference type="PRINTS" id="PR01226">
    <property type="entry name" value="EXPANSIN"/>
</dbReference>
<evidence type="ECO:0000259" key="8">
    <source>
        <dbReference type="PROSITE" id="PS50842"/>
    </source>
</evidence>
<dbReference type="OrthoDB" id="5823761at2759"/>
<dbReference type="InterPro" id="IPR007112">
    <property type="entry name" value="Expansin/allergen_DPBB_dom"/>
</dbReference>
<dbReference type="SUPFAM" id="SSF49590">
    <property type="entry name" value="PHL pollen allergen"/>
    <property type="match status" value="1"/>
</dbReference>
<evidence type="ECO:0000256" key="7">
    <source>
        <dbReference type="RuleBase" id="RU365023"/>
    </source>
</evidence>
<dbReference type="PROSITE" id="PS50843">
    <property type="entry name" value="EXPANSIN_CBD"/>
    <property type="match status" value="1"/>
</dbReference>
<evidence type="ECO:0000256" key="6">
    <source>
        <dbReference type="ARBA" id="ARBA00023316"/>
    </source>
</evidence>
<feature type="domain" description="Expansin-like CBD" evidence="9">
    <location>
        <begin position="177"/>
        <end position="257"/>
    </location>
</feature>
<dbReference type="Gene3D" id="2.40.40.10">
    <property type="entry name" value="RlpA-like domain"/>
    <property type="match status" value="1"/>
</dbReference>
<evidence type="ECO:0000259" key="9">
    <source>
        <dbReference type="PROSITE" id="PS50843"/>
    </source>
</evidence>
<dbReference type="GO" id="GO:0005576">
    <property type="term" value="C:extracellular region"/>
    <property type="evidence" value="ECO:0007669"/>
    <property type="project" value="InterPro"/>
</dbReference>